<keyword evidence="9" id="KW-1185">Reference proteome</keyword>
<dbReference type="SUPFAM" id="SSF52540">
    <property type="entry name" value="P-loop containing nucleoside triphosphate hydrolases"/>
    <property type="match status" value="2"/>
</dbReference>
<dbReference type="Pfam" id="PF00270">
    <property type="entry name" value="DEAD"/>
    <property type="match status" value="1"/>
</dbReference>
<keyword evidence="2" id="KW-0238">DNA-binding</keyword>
<dbReference type="PANTHER" id="PTHR13710:SF105">
    <property type="entry name" value="ATP-DEPENDENT DNA HELICASE Q1"/>
    <property type="match status" value="1"/>
</dbReference>
<dbReference type="SMART" id="SM00487">
    <property type="entry name" value="DEXDc"/>
    <property type="match status" value="1"/>
</dbReference>
<dbReference type="GO" id="GO:0016787">
    <property type="term" value="F:hydrolase activity"/>
    <property type="evidence" value="ECO:0007669"/>
    <property type="project" value="UniProtKB-KW"/>
</dbReference>
<dbReference type="PROSITE" id="PS51192">
    <property type="entry name" value="HELICASE_ATP_BIND_1"/>
    <property type="match status" value="1"/>
</dbReference>
<dbReference type="GO" id="GO:0005737">
    <property type="term" value="C:cytoplasm"/>
    <property type="evidence" value="ECO:0007669"/>
    <property type="project" value="TreeGrafter"/>
</dbReference>
<feature type="domain" description="Helicase ATP-binding" evidence="7">
    <location>
        <begin position="28"/>
        <end position="208"/>
    </location>
</feature>
<keyword evidence="8" id="KW-0378">Hydrolase</keyword>
<feature type="non-terminal residue" evidence="8">
    <location>
        <position position="598"/>
    </location>
</feature>
<dbReference type="EC" id="5.6.2.4" evidence="5"/>
<proteinExistence type="inferred from homology"/>
<gene>
    <name evidence="8" type="ORF">GGX14DRAFT_316341</name>
</gene>
<dbReference type="InterPro" id="IPR014001">
    <property type="entry name" value="Helicase_ATP-bd"/>
</dbReference>
<dbReference type="EMBL" id="JARJCW010000006">
    <property type="protein sequence ID" value="KAJ7223334.1"/>
    <property type="molecule type" value="Genomic_DNA"/>
</dbReference>
<dbReference type="GO" id="GO:0009378">
    <property type="term" value="F:four-way junction helicase activity"/>
    <property type="evidence" value="ECO:0007669"/>
    <property type="project" value="TreeGrafter"/>
</dbReference>
<evidence type="ECO:0000256" key="5">
    <source>
        <dbReference type="ARBA" id="ARBA00034808"/>
    </source>
</evidence>
<evidence type="ECO:0000256" key="6">
    <source>
        <dbReference type="SAM" id="MobiDB-lite"/>
    </source>
</evidence>
<comment type="caution">
    <text evidence="8">The sequence shown here is derived from an EMBL/GenBank/DDBJ whole genome shotgun (WGS) entry which is preliminary data.</text>
</comment>
<dbReference type="GO" id="GO:0000724">
    <property type="term" value="P:double-strand break repair via homologous recombination"/>
    <property type="evidence" value="ECO:0007669"/>
    <property type="project" value="TreeGrafter"/>
</dbReference>
<evidence type="ECO:0000313" key="9">
    <source>
        <dbReference type="Proteomes" id="UP001219525"/>
    </source>
</evidence>
<dbReference type="GO" id="GO:0043138">
    <property type="term" value="F:3'-5' DNA helicase activity"/>
    <property type="evidence" value="ECO:0007669"/>
    <property type="project" value="UniProtKB-EC"/>
</dbReference>
<evidence type="ECO:0000259" key="7">
    <source>
        <dbReference type="PROSITE" id="PS51192"/>
    </source>
</evidence>
<dbReference type="GO" id="GO:0005524">
    <property type="term" value="F:ATP binding"/>
    <property type="evidence" value="ECO:0007669"/>
    <property type="project" value="InterPro"/>
</dbReference>
<dbReference type="Proteomes" id="UP001219525">
    <property type="component" value="Unassembled WGS sequence"/>
</dbReference>
<reference evidence="8" key="1">
    <citation type="submission" date="2023-03" db="EMBL/GenBank/DDBJ databases">
        <title>Massive genome expansion in bonnet fungi (Mycena s.s.) driven by repeated elements and novel gene families across ecological guilds.</title>
        <authorList>
            <consortium name="Lawrence Berkeley National Laboratory"/>
            <person name="Harder C.B."/>
            <person name="Miyauchi S."/>
            <person name="Viragh M."/>
            <person name="Kuo A."/>
            <person name="Thoen E."/>
            <person name="Andreopoulos B."/>
            <person name="Lu D."/>
            <person name="Skrede I."/>
            <person name="Drula E."/>
            <person name="Henrissat B."/>
            <person name="Morin E."/>
            <person name="Kohler A."/>
            <person name="Barry K."/>
            <person name="LaButti K."/>
            <person name="Morin E."/>
            <person name="Salamov A."/>
            <person name="Lipzen A."/>
            <person name="Mereny Z."/>
            <person name="Hegedus B."/>
            <person name="Baldrian P."/>
            <person name="Stursova M."/>
            <person name="Weitz H."/>
            <person name="Taylor A."/>
            <person name="Grigoriev I.V."/>
            <person name="Nagy L.G."/>
            <person name="Martin F."/>
            <person name="Kauserud H."/>
        </authorList>
    </citation>
    <scope>NUCLEOTIDE SEQUENCE</scope>
    <source>
        <strain evidence="8">9144</strain>
    </source>
</reference>
<sequence>GRQTMQTIVKKLIPTWTDGLRPVQEDLVAPILDGEDILCCTATGDGKSAAFSIPILILNEYNKNQQLYPAGLRTRLNPVGLVIMPTKGLASNIVLELIKLGVSAFSYCHESLAEARRAGIDLAGVIKRCETYQVVCVDPEHLRGKEWREISDFPVFRARIFYAATDEVHLINEWGFDFRPDFKLIGLFVRGRLPSTISVVGLSATLTPGPATTAVCETLGLYENRFHLIRRTNERPNVQFIMKVLGHGLSGYSFPDILPILNSGRKAVIHCPTLDMVFRLYVFIWRCQSSTADKARRTRMYTSLCPAKYNEETLRLLDEDPYCQIVIATIAFSNGINARRLLDSISLGFWSTVDILWQDQGRVGRMLESTARGIVFVQSASVKAATKQIANPTTAPVSKSKKTKGSRKAGTAAPMDPMKARMLTETSCYNALVNDYYGNPPLETTTLDCVAANRPLPCSNCISRSKKNLVFASPPGTPSFETLALPVAPARARSTFPMPPPKKKKLTKKERKSAEAALIDYRKTLCEEQHLLGNYTEHPISLFLPSSLQTLILDKFLTIESSSAFDLLLSTWRHRELHTRTLFKLVTELQSTINEDRE</sequence>
<evidence type="ECO:0000256" key="1">
    <source>
        <dbReference type="ARBA" id="ARBA00005446"/>
    </source>
</evidence>
<dbReference type="GO" id="GO:0003677">
    <property type="term" value="F:DNA binding"/>
    <property type="evidence" value="ECO:0007669"/>
    <property type="project" value="UniProtKB-KW"/>
</dbReference>
<organism evidence="8 9">
    <name type="scientific">Mycena pura</name>
    <dbReference type="NCBI Taxonomy" id="153505"/>
    <lineage>
        <taxon>Eukaryota</taxon>
        <taxon>Fungi</taxon>
        <taxon>Dikarya</taxon>
        <taxon>Basidiomycota</taxon>
        <taxon>Agaricomycotina</taxon>
        <taxon>Agaricomycetes</taxon>
        <taxon>Agaricomycetidae</taxon>
        <taxon>Agaricales</taxon>
        <taxon>Marasmiineae</taxon>
        <taxon>Mycenaceae</taxon>
        <taxon>Mycena</taxon>
    </lineage>
</organism>
<feature type="region of interest" description="Disordered" evidence="6">
    <location>
        <begin position="389"/>
        <end position="414"/>
    </location>
</feature>
<evidence type="ECO:0000256" key="2">
    <source>
        <dbReference type="ARBA" id="ARBA00023125"/>
    </source>
</evidence>
<comment type="similarity">
    <text evidence="1">Belongs to the helicase family. RecQ subfamily.</text>
</comment>
<dbReference type="InterPro" id="IPR027417">
    <property type="entry name" value="P-loop_NTPase"/>
</dbReference>
<keyword evidence="3" id="KW-0413">Isomerase</keyword>
<dbReference type="InterPro" id="IPR011545">
    <property type="entry name" value="DEAD/DEAH_box_helicase_dom"/>
</dbReference>
<comment type="catalytic activity">
    <reaction evidence="4">
        <text>Couples ATP hydrolysis with the unwinding of duplex DNA by translocating in the 3'-5' direction.</text>
        <dbReference type="EC" id="5.6.2.4"/>
    </reaction>
</comment>
<evidence type="ECO:0000313" key="8">
    <source>
        <dbReference type="EMBL" id="KAJ7223334.1"/>
    </source>
</evidence>
<dbReference type="Gene3D" id="3.40.50.300">
    <property type="entry name" value="P-loop containing nucleotide triphosphate hydrolases"/>
    <property type="match status" value="2"/>
</dbReference>
<accession>A0AAD6YLW9</accession>
<dbReference type="PANTHER" id="PTHR13710">
    <property type="entry name" value="DNA HELICASE RECQ FAMILY MEMBER"/>
    <property type="match status" value="1"/>
</dbReference>
<evidence type="ECO:0000256" key="3">
    <source>
        <dbReference type="ARBA" id="ARBA00023235"/>
    </source>
</evidence>
<dbReference type="GO" id="GO:0005694">
    <property type="term" value="C:chromosome"/>
    <property type="evidence" value="ECO:0007669"/>
    <property type="project" value="TreeGrafter"/>
</dbReference>
<protein>
    <recommendedName>
        <fullName evidence="5">DNA 3'-5' helicase</fullName>
        <ecNumber evidence="5">5.6.2.4</ecNumber>
    </recommendedName>
</protein>
<evidence type="ECO:0000256" key="4">
    <source>
        <dbReference type="ARBA" id="ARBA00034617"/>
    </source>
</evidence>
<dbReference type="AlphaFoldDB" id="A0AAD6YLW9"/>
<feature type="non-terminal residue" evidence="8">
    <location>
        <position position="1"/>
    </location>
</feature>
<name>A0AAD6YLW9_9AGAR</name>